<protein>
    <submittedName>
        <fullName evidence="1">Uncharacterized protein</fullName>
    </submittedName>
</protein>
<keyword evidence="2" id="KW-1185">Reference proteome</keyword>
<proteinExistence type="predicted"/>
<name>A0ACC0KBI8_CHOFU</name>
<reference evidence="1 2" key="1">
    <citation type="journal article" date="2022" name="Genome Biol. Evol.">
        <title>The Spruce Budworm Genome: Reconstructing the Evolutionary History of Antifreeze Proteins.</title>
        <authorList>
            <person name="Beliveau C."/>
            <person name="Gagne P."/>
            <person name="Picq S."/>
            <person name="Vernygora O."/>
            <person name="Keeling C.I."/>
            <person name="Pinkney K."/>
            <person name="Doucet D."/>
            <person name="Wen F."/>
            <person name="Johnston J.S."/>
            <person name="Maaroufi H."/>
            <person name="Boyle B."/>
            <person name="Laroche J."/>
            <person name="Dewar K."/>
            <person name="Juretic N."/>
            <person name="Blackburn G."/>
            <person name="Nisole A."/>
            <person name="Brunet B."/>
            <person name="Brandao M."/>
            <person name="Lumley L."/>
            <person name="Duan J."/>
            <person name="Quan G."/>
            <person name="Lucarotti C.J."/>
            <person name="Roe A.D."/>
            <person name="Sperling F.A.H."/>
            <person name="Levesque R.C."/>
            <person name="Cusson M."/>
        </authorList>
    </citation>
    <scope>NUCLEOTIDE SEQUENCE [LARGE SCALE GENOMIC DNA]</scope>
    <source>
        <strain evidence="1">Glfc:IPQL:Cfum</strain>
    </source>
</reference>
<accession>A0ACC0KBI8</accession>
<organism evidence="1 2">
    <name type="scientific">Choristoneura fumiferana</name>
    <name type="common">Spruce budworm moth</name>
    <name type="synonym">Archips fumiferana</name>
    <dbReference type="NCBI Taxonomy" id="7141"/>
    <lineage>
        <taxon>Eukaryota</taxon>
        <taxon>Metazoa</taxon>
        <taxon>Ecdysozoa</taxon>
        <taxon>Arthropoda</taxon>
        <taxon>Hexapoda</taxon>
        <taxon>Insecta</taxon>
        <taxon>Pterygota</taxon>
        <taxon>Neoptera</taxon>
        <taxon>Endopterygota</taxon>
        <taxon>Lepidoptera</taxon>
        <taxon>Glossata</taxon>
        <taxon>Ditrysia</taxon>
        <taxon>Tortricoidea</taxon>
        <taxon>Tortricidae</taxon>
        <taxon>Tortricinae</taxon>
        <taxon>Choristoneura</taxon>
    </lineage>
</organism>
<evidence type="ECO:0000313" key="2">
    <source>
        <dbReference type="Proteomes" id="UP001064048"/>
    </source>
</evidence>
<gene>
    <name evidence="1" type="ORF">MSG28_015796</name>
</gene>
<evidence type="ECO:0000313" key="1">
    <source>
        <dbReference type="EMBL" id="KAI8433842.1"/>
    </source>
</evidence>
<dbReference type="Proteomes" id="UP001064048">
    <property type="component" value="Chromosome 29"/>
</dbReference>
<dbReference type="EMBL" id="CM046129">
    <property type="protein sequence ID" value="KAI8433842.1"/>
    <property type="molecule type" value="Genomic_DNA"/>
</dbReference>
<comment type="caution">
    <text evidence="1">The sequence shown here is derived from an EMBL/GenBank/DDBJ whole genome shotgun (WGS) entry which is preliminary data.</text>
</comment>
<sequence length="144" mass="16588">MQLHQESVQEYIGVIGLLGTQCNFADLKRQLRDRLVLGVRDERLRRELLKTKDLTYESAVQYCLNYQATFPDLYPEAGMSKQTPLNSNEPMEIDKIKSVECKHCARPHKQNERCPFAKARCYYCKRHGHIASACNIAQKIVGSK</sequence>